<dbReference type="Proteomes" id="UP000318943">
    <property type="component" value="Unassembled WGS sequence"/>
</dbReference>
<dbReference type="EMBL" id="CP097330">
    <property type="protein sequence ID" value="URF04229.1"/>
    <property type="molecule type" value="Genomic_DNA"/>
</dbReference>
<sequence length="388" mass="39225">MTGRRAPEGAQVSGPALGRDAGLADVAAWLRLIATPGLTAAAARRLLGAFGLPSAVLAQPAARLHGLVPHAIAQVLTAPPDATLAALISRTEAWLAAPGHHLVTLADSDYPARLLDLADPPLLLHVNGRRDALAAPSIGIVGARKATVQGAKDAHAFAAALSGAGFMVVSGLALGIDAAAHAGAMSGAGGTIAVIGTGVDVVYPARHHALAHEIVDRGGAILSEFPLGTPPLSHHFPRRNRLIAALGQGVLVVEAAERSGSLITARLASELGREVFAIPGSIHAPLSKGCHRLIRQGAKLVESLEDIVEEFPDLAAPSARPAGANAATDPLPTPADAFGAALAYDPVTLDALCAGSGLSAEAASAALLQLEMAGAAERLPGNRYRRLG</sequence>
<dbReference type="Pfam" id="PF17782">
    <property type="entry name" value="WHD_DprA"/>
    <property type="match status" value="1"/>
</dbReference>
<reference evidence="5" key="3">
    <citation type="submission" date="2022-05" db="EMBL/GenBank/DDBJ databases">
        <authorList>
            <person name="Kunte H.-J."/>
        </authorList>
    </citation>
    <scope>NUCLEOTIDE SEQUENCE</scope>
    <source>
        <strain evidence="5">G5</strain>
    </source>
</reference>
<comment type="similarity">
    <text evidence="1">Belongs to the DprA/Smf family.</text>
</comment>
<reference evidence="4 6" key="1">
    <citation type="submission" date="2019-05" db="EMBL/GenBank/DDBJ databases">
        <title>Whole genome sequence analysis of Cupriavidus campinensis S14E4C strain.</title>
        <authorList>
            <person name="Abbaszade G."/>
            <person name="Szabo A."/>
            <person name="Toumi M."/>
            <person name="Toth E."/>
        </authorList>
    </citation>
    <scope>NUCLEOTIDE SEQUENCE [LARGE SCALE GENOMIC DNA]</scope>
    <source>
        <strain evidence="4 6">S14E4C</strain>
    </source>
</reference>
<dbReference type="InterPro" id="IPR003488">
    <property type="entry name" value="DprA"/>
</dbReference>
<evidence type="ECO:0000313" key="5">
    <source>
        <dbReference type="EMBL" id="URF04229.1"/>
    </source>
</evidence>
<feature type="domain" description="Smf/DprA SLOG" evidence="2">
    <location>
        <begin position="102"/>
        <end position="311"/>
    </location>
</feature>
<evidence type="ECO:0000256" key="1">
    <source>
        <dbReference type="ARBA" id="ARBA00006525"/>
    </source>
</evidence>
<reference evidence="5" key="2">
    <citation type="journal article" date="2022" name="Microbiol. Resour. Announc.">
        <title>Genome Sequence of Cupriavidus campinensis Strain G5, a Member of a Bacterial Consortium Capable of Polyethylene Degradation.</title>
        <authorList>
            <person name="Schneider B."/>
            <person name="Pfeiffer F."/>
            <person name="Dyall-Smith M."/>
            <person name="Kunte H.J."/>
        </authorList>
    </citation>
    <scope>NUCLEOTIDE SEQUENCE</scope>
    <source>
        <strain evidence="5">G5</strain>
    </source>
</reference>
<dbReference type="InterPro" id="IPR041614">
    <property type="entry name" value="DprA_WH"/>
</dbReference>
<organism evidence="5 7">
    <name type="scientific">Cupriavidus campinensis</name>
    <dbReference type="NCBI Taxonomy" id="151783"/>
    <lineage>
        <taxon>Bacteria</taxon>
        <taxon>Pseudomonadati</taxon>
        <taxon>Pseudomonadota</taxon>
        <taxon>Betaproteobacteria</taxon>
        <taxon>Burkholderiales</taxon>
        <taxon>Burkholderiaceae</taxon>
        <taxon>Cupriavidus</taxon>
    </lineage>
</organism>
<dbReference type="Gene3D" id="1.10.10.10">
    <property type="entry name" value="Winged helix-like DNA-binding domain superfamily/Winged helix DNA-binding domain"/>
    <property type="match status" value="1"/>
</dbReference>
<dbReference type="Pfam" id="PF02481">
    <property type="entry name" value="DNA_processg_A"/>
    <property type="match status" value="1"/>
</dbReference>
<dbReference type="Proteomes" id="UP001056132">
    <property type="component" value="Chromosome 1"/>
</dbReference>
<gene>
    <name evidence="5" type="primary">dprA</name>
    <name evidence="4" type="ORF">FGG12_26535</name>
    <name evidence="5" type="ORF">M5D45_17455</name>
</gene>
<dbReference type="NCBIfam" id="TIGR00732">
    <property type="entry name" value="dprA"/>
    <property type="match status" value="1"/>
</dbReference>
<dbReference type="GO" id="GO:0009294">
    <property type="term" value="P:DNA-mediated transformation"/>
    <property type="evidence" value="ECO:0007669"/>
    <property type="project" value="InterPro"/>
</dbReference>
<dbReference type="PANTHER" id="PTHR43022:SF1">
    <property type="entry name" value="PROTEIN SMF"/>
    <property type="match status" value="1"/>
</dbReference>
<evidence type="ECO:0000313" key="7">
    <source>
        <dbReference type="Proteomes" id="UP001056132"/>
    </source>
</evidence>
<dbReference type="RefSeq" id="WP_144202664.1">
    <property type="nucleotide sequence ID" value="NZ_CP097330.1"/>
</dbReference>
<keyword evidence="6" id="KW-1185">Reference proteome</keyword>
<proteinExistence type="inferred from homology"/>
<dbReference type="KEGG" id="ccam:M5D45_17455"/>
<feature type="domain" description="DprA winged helix" evidence="3">
    <location>
        <begin position="324"/>
        <end position="382"/>
    </location>
</feature>
<evidence type="ECO:0000259" key="3">
    <source>
        <dbReference type="Pfam" id="PF17782"/>
    </source>
</evidence>
<name>A0AAE9L2C8_9BURK</name>
<dbReference type="InterPro" id="IPR036388">
    <property type="entry name" value="WH-like_DNA-bd_sf"/>
</dbReference>
<dbReference type="Gene3D" id="3.40.50.450">
    <property type="match status" value="1"/>
</dbReference>
<evidence type="ECO:0000313" key="6">
    <source>
        <dbReference type="Proteomes" id="UP000318943"/>
    </source>
</evidence>
<evidence type="ECO:0000259" key="2">
    <source>
        <dbReference type="Pfam" id="PF02481"/>
    </source>
</evidence>
<evidence type="ECO:0000313" key="4">
    <source>
        <dbReference type="EMBL" id="TSP09628.1"/>
    </source>
</evidence>
<dbReference type="InterPro" id="IPR057666">
    <property type="entry name" value="DrpA_SLOG"/>
</dbReference>
<dbReference type="SUPFAM" id="SSF102405">
    <property type="entry name" value="MCP/YpsA-like"/>
    <property type="match status" value="1"/>
</dbReference>
<dbReference type="EMBL" id="VCIZ01000023">
    <property type="protein sequence ID" value="TSP09628.1"/>
    <property type="molecule type" value="Genomic_DNA"/>
</dbReference>
<dbReference type="AlphaFoldDB" id="A0AAE9L2C8"/>
<dbReference type="PANTHER" id="PTHR43022">
    <property type="entry name" value="PROTEIN SMF"/>
    <property type="match status" value="1"/>
</dbReference>
<accession>A0AAE9L2C8</accession>
<protein>
    <submittedName>
        <fullName evidence="5">DNA-processing protein DprA</fullName>
    </submittedName>
    <submittedName>
        <fullName evidence="4">DNA-protecting protein DprA</fullName>
    </submittedName>
</protein>